<dbReference type="PROSITE" id="PS00108">
    <property type="entry name" value="PROTEIN_KINASE_ST"/>
    <property type="match status" value="1"/>
</dbReference>
<dbReference type="KEGG" id="pfy:PFICI_12975"/>
<dbReference type="OMA" id="YDIWAMG"/>
<feature type="compositionally biased region" description="Polar residues" evidence="1">
    <location>
        <begin position="458"/>
        <end position="475"/>
    </location>
</feature>
<dbReference type="InterPro" id="IPR011009">
    <property type="entry name" value="Kinase-like_dom_sf"/>
</dbReference>
<accession>W3WT77</accession>
<dbReference type="Gene3D" id="1.10.510.10">
    <property type="entry name" value="Transferase(Phosphotransferase) domain 1"/>
    <property type="match status" value="1"/>
</dbReference>
<dbReference type="eggNOG" id="KOG0586">
    <property type="taxonomic scope" value="Eukaryota"/>
</dbReference>
<dbReference type="OrthoDB" id="5125733at2759"/>
<organism evidence="3 4">
    <name type="scientific">Pestalotiopsis fici (strain W106-1 / CGMCC3.15140)</name>
    <dbReference type="NCBI Taxonomy" id="1229662"/>
    <lineage>
        <taxon>Eukaryota</taxon>
        <taxon>Fungi</taxon>
        <taxon>Dikarya</taxon>
        <taxon>Ascomycota</taxon>
        <taxon>Pezizomycotina</taxon>
        <taxon>Sordariomycetes</taxon>
        <taxon>Xylariomycetidae</taxon>
        <taxon>Amphisphaeriales</taxon>
        <taxon>Sporocadaceae</taxon>
        <taxon>Pestalotiopsis</taxon>
    </lineage>
</organism>
<dbReference type="Proteomes" id="UP000030651">
    <property type="component" value="Unassembled WGS sequence"/>
</dbReference>
<proteinExistence type="predicted"/>
<feature type="compositionally biased region" description="Polar residues" evidence="1">
    <location>
        <begin position="219"/>
        <end position="231"/>
    </location>
</feature>
<evidence type="ECO:0000313" key="4">
    <source>
        <dbReference type="Proteomes" id="UP000030651"/>
    </source>
</evidence>
<feature type="compositionally biased region" description="Basic and acidic residues" evidence="1">
    <location>
        <begin position="541"/>
        <end position="572"/>
    </location>
</feature>
<dbReference type="GO" id="GO:0005524">
    <property type="term" value="F:ATP binding"/>
    <property type="evidence" value="ECO:0007669"/>
    <property type="project" value="InterPro"/>
</dbReference>
<dbReference type="SUPFAM" id="SSF56112">
    <property type="entry name" value="Protein kinase-like (PK-like)"/>
    <property type="match status" value="1"/>
</dbReference>
<dbReference type="InterPro" id="IPR000719">
    <property type="entry name" value="Prot_kinase_dom"/>
</dbReference>
<dbReference type="CDD" id="cd00180">
    <property type="entry name" value="PKc"/>
    <property type="match status" value="1"/>
</dbReference>
<dbReference type="Pfam" id="PF06985">
    <property type="entry name" value="HET"/>
    <property type="match status" value="1"/>
</dbReference>
<dbReference type="Pfam" id="PF00069">
    <property type="entry name" value="Pkinase"/>
    <property type="match status" value="1"/>
</dbReference>
<dbReference type="PANTHER" id="PTHR33112">
    <property type="entry name" value="DOMAIN PROTEIN, PUTATIVE-RELATED"/>
    <property type="match status" value="1"/>
</dbReference>
<name>W3WT77_PESFW</name>
<feature type="compositionally biased region" description="Basic and acidic residues" evidence="1">
    <location>
        <begin position="244"/>
        <end position="256"/>
    </location>
</feature>
<evidence type="ECO:0000256" key="1">
    <source>
        <dbReference type="SAM" id="MobiDB-lite"/>
    </source>
</evidence>
<feature type="region of interest" description="Disordered" evidence="1">
    <location>
        <begin position="541"/>
        <end position="604"/>
    </location>
</feature>
<feature type="region of interest" description="Disordered" evidence="1">
    <location>
        <begin position="217"/>
        <end position="261"/>
    </location>
</feature>
<dbReference type="STRING" id="1229662.W3WT77"/>
<gene>
    <name evidence="3" type="ORF">PFICI_12975</name>
</gene>
<dbReference type="SMART" id="SM00220">
    <property type="entry name" value="S_TKc"/>
    <property type="match status" value="1"/>
</dbReference>
<dbReference type="GeneID" id="19277988"/>
<dbReference type="InterPro" id="IPR010730">
    <property type="entry name" value="HET"/>
</dbReference>
<dbReference type="EMBL" id="KI912118">
    <property type="protein sequence ID" value="ETS76031.1"/>
    <property type="molecule type" value="Genomic_DNA"/>
</dbReference>
<evidence type="ECO:0000259" key="2">
    <source>
        <dbReference type="PROSITE" id="PS50011"/>
    </source>
</evidence>
<protein>
    <recommendedName>
        <fullName evidence="2">Protein kinase domain-containing protein</fullName>
    </recommendedName>
</protein>
<dbReference type="PANTHER" id="PTHR33112:SF10">
    <property type="entry name" value="TOL"/>
    <property type="match status" value="1"/>
</dbReference>
<dbReference type="InParanoid" id="W3WT77"/>
<reference evidence="4" key="1">
    <citation type="journal article" date="2015" name="BMC Genomics">
        <title>Genomic and transcriptomic analysis of the endophytic fungus Pestalotiopsis fici reveals its lifestyle and high potential for synthesis of natural products.</title>
        <authorList>
            <person name="Wang X."/>
            <person name="Zhang X."/>
            <person name="Liu L."/>
            <person name="Xiang M."/>
            <person name="Wang W."/>
            <person name="Sun X."/>
            <person name="Che Y."/>
            <person name="Guo L."/>
            <person name="Liu G."/>
            <person name="Guo L."/>
            <person name="Wang C."/>
            <person name="Yin W.B."/>
            <person name="Stadler M."/>
            <person name="Zhang X."/>
            <person name="Liu X."/>
        </authorList>
    </citation>
    <scope>NUCLEOTIDE SEQUENCE [LARGE SCALE GENOMIC DNA]</scope>
    <source>
        <strain evidence="4">W106-1 / CGMCC3.15140</strain>
    </source>
</reference>
<keyword evidence="4" id="KW-1185">Reference proteome</keyword>
<dbReference type="RefSeq" id="XP_007839747.1">
    <property type="nucleotide sequence ID" value="XM_007841556.1"/>
</dbReference>
<dbReference type="GO" id="GO:0004672">
    <property type="term" value="F:protein kinase activity"/>
    <property type="evidence" value="ECO:0007669"/>
    <property type="project" value="InterPro"/>
</dbReference>
<dbReference type="HOGENOM" id="CLU_002639_7_0_1"/>
<dbReference type="InterPro" id="IPR008271">
    <property type="entry name" value="Ser/Thr_kinase_AS"/>
</dbReference>
<feature type="domain" description="Protein kinase" evidence="2">
    <location>
        <begin position="747"/>
        <end position="1085"/>
    </location>
</feature>
<dbReference type="PROSITE" id="PS50011">
    <property type="entry name" value="PROTEIN_KINASE_DOM"/>
    <property type="match status" value="1"/>
</dbReference>
<sequence length="1762" mass="198075">MSDDAPVYSLASNCNDLIQGCFGFAQNAGPFMKSLVEEYERRFVAWWQSLNDHASNEMSLDDKLRNHPTIRDILLRLLIILQMNLEQLQQYLRAQAGNTQPMESSSDLDGTDPGRAAYVPAIPDALEDTFEAIEEALKELCYFSVAMRETGKKFETKRVQAFAATHLDSTHFERIAFLVVETLYPDAPESLQSQLCRSMTDRYLRLKYKAFRHGDRNASESSALHGHNQQDPIRPNAADPVVPQHEEPRESIREDAAYTPEQQRLSIAPTSLNTNMFNLQLAAARQTQSRSGATTAVLSRSSEPTPPDFAEQSHVKCQWCFASIPKSLVRDGKWTSSGRQHYLEDLQPFVCISDECSEDPRVFSSTGEWKEHMKSHSASWSCQVHRVPMWRCNLDHHETTALFPSADHLHEHIKGMHSDRLGQNESISDYAVVVNLPRPIDICPICGYSINSLDGSALTGDSSASKRPKEQQTGASVKRPKISNPAGSKGKTPSLLGQDQEEHDFDDNSIVVSSAMEKHVLRHLQFLMVLSLKLKDNVTAEPGHDYEEGSAEKVEVSHGTSEEGRLDGRGLDDMPLPSGTPSHRSSLGIEQEVTNPPDTQSSGHAQMAAEDLFYDQIAEAQVTSDAALGGQDFLPNDEIRKLLKKENIAVVLGENNLHTTEQLVNFVLKSAGKVFLTLVKIGKVSALTELFAENFNDSGLPVQRVERGSRAVISLDGSINAANTKRWNTFQKWSNGDIDHFINSQWCFLAPSFGQGDFTRVFDKQQPLPFATPGGITVQKSGQFSLVLKASIHPAHADPALFDNIGAKTSEVAVKIFNRGYDEDFRREQETLKIIKYLEHDHLIKPIAAFENGNLQCFVFPWAPGGNLRDYWSRTDSGVSGSPRRDKEAVLWTLCQMRGIASCLKTLWNINCRHGDLKPENILLNAQGNLVIADVGLSKLYLITTEMREHSSSGRFATRRYAAPEIYMDDRHRALSRDYDIWSMGVILLEWLTWLVYGKKRLRSYATLLTLWTRSSGGICVVHPEAQSWISNLQHDLAPNTALRDIVDLIESRLLKVELSDGIERPPLGRAKATFLAERMDDIYFRALGDGSYAYDARLWHQSPVVKVDDIAANTPMSDIKIDPTGEYANWDDLWGSEPDNVFANKILQQLDWSKLTPSSTALTLCSSCQSMDILSPKFELLFEMKILQSKGKDCELCELIYQSLLASGATSDSSGRLLRRGPALKTEPSGPPVMTIYTDPQAKQSLPPFVQLGIPQLPLPVSDTQIAILREWLRTCDNDHECMHLANPRESMPTRLIYVGSSAMPDLRLIDSKDMMYERYAALSYCGGNIPHFAKFFTYRSNIEQLKLKMNFDHLPQNFKDMVVVARALDIKYIWIDSICIIQDDAADWKVEAGDMENVFGAAYCTVAASSAESPLAGFIHKRKARPCVLLPSDGGKFYLCQAIDNFHQDIEKSVLNTRGWALQERALSRRTIHFSKAQVYFECGHGVHCETLAKMRKHSLLGDAHFPQSAMKSSKGQRQLLFQELYSNYSRRIFSYPNDRSVGLLGLEQRLARTFNTEADYGIFQNYLHQSLLWRSESEATMKPILYTDASVPSWSWMAYTGAVKYVDAPVNGVQWNTDNPKDPFLHGPLRCSTRINEKEKAIELEAIARQFDLNSFGVAERLTRCVFDTESVRDLTHLRCVVLGKDNLGKEHERNVYALIIKPVFLEKPNAIWKRVGVAVLLSSHFLEAPREFILPIISEGSIKHNKAPHKFKTRYMSA</sequence>
<evidence type="ECO:0000313" key="3">
    <source>
        <dbReference type="EMBL" id="ETS76031.1"/>
    </source>
</evidence>
<feature type="region of interest" description="Disordered" evidence="1">
    <location>
        <begin position="458"/>
        <end position="502"/>
    </location>
</feature>
<feature type="compositionally biased region" description="Polar residues" evidence="1">
    <location>
        <begin position="592"/>
        <end position="604"/>
    </location>
</feature>